<accession>A0ACC5U7U5</accession>
<dbReference type="EMBL" id="JAHKPD010000012">
    <property type="protein sequence ID" value="MBU2950384.1"/>
    <property type="molecule type" value="Genomic_DNA"/>
</dbReference>
<evidence type="ECO:0000313" key="1">
    <source>
        <dbReference type="EMBL" id="MBU2950384.1"/>
    </source>
</evidence>
<organism evidence="1 2">
    <name type="scientific">Pseudotamlana agarivorans</name>
    <dbReference type="NCBI Taxonomy" id="481183"/>
    <lineage>
        <taxon>Bacteria</taxon>
        <taxon>Pseudomonadati</taxon>
        <taxon>Bacteroidota</taxon>
        <taxon>Flavobacteriia</taxon>
        <taxon>Flavobacteriales</taxon>
        <taxon>Flavobacteriaceae</taxon>
        <taxon>Pseudotamlana</taxon>
    </lineage>
</organism>
<protein>
    <submittedName>
        <fullName evidence="1">Response regulator</fullName>
    </submittedName>
</protein>
<reference evidence="1" key="1">
    <citation type="submission" date="2021-05" db="EMBL/GenBank/DDBJ databases">
        <title>Draft genomes of bacteria isolated from model marine particles.</title>
        <authorList>
            <person name="Datta M.S."/>
            <person name="Schwartzman J.A."/>
            <person name="Enke T.N."/>
            <person name="Saavedra J."/>
            <person name="Cermak N."/>
            <person name="Cordero O.X."/>
        </authorList>
    </citation>
    <scope>NUCLEOTIDE SEQUENCE</scope>
    <source>
        <strain evidence="1">I2M19</strain>
    </source>
</reference>
<proteinExistence type="predicted"/>
<evidence type="ECO:0000313" key="2">
    <source>
        <dbReference type="Proteomes" id="UP001647509"/>
    </source>
</evidence>
<dbReference type="Proteomes" id="UP001647509">
    <property type="component" value="Unassembled WGS sequence"/>
</dbReference>
<keyword evidence="2" id="KW-1185">Reference proteome</keyword>
<sequence>MDTTHKSYIKNWVPLPNEFKTEDQKQKENKQIAKRTILIVEDEDDVQIFLQSYFANHHNILITEDGLDGLEKLKTLKPDLIISDVMMPNMDGFEFCEKIKSDPELCHIPVLLLTALGDDENLIKGFEFGADEYISKPFSLKHLALRADKLIQNNLKLKEHFKKQYAS</sequence>
<gene>
    <name evidence="1" type="ORF">KO493_06725</name>
</gene>
<name>A0ACC5U7U5_9FLAO</name>
<comment type="caution">
    <text evidence="1">The sequence shown here is derived from an EMBL/GenBank/DDBJ whole genome shotgun (WGS) entry which is preliminary data.</text>
</comment>